<dbReference type="RefSeq" id="YP_009877116.1">
    <property type="nucleotide sequence ID" value="NC_049384.1"/>
</dbReference>
<accession>A0A4P2WVB4</accession>
<protein>
    <submittedName>
        <fullName evidence="1">Uncharacterized protein</fullName>
    </submittedName>
</protein>
<evidence type="ECO:0000313" key="2">
    <source>
        <dbReference type="Proteomes" id="UP000248666"/>
    </source>
</evidence>
<sequence>MSQIYRLFGLEFTPARLEMKLPNFEKSGFEVGCVLGSIAMAGLSVNTTSLTCWD</sequence>
<name>A0A4P2WVB4_9CAUD</name>
<proteinExistence type="predicted"/>
<dbReference type="KEGG" id="vg:55806106"/>
<keyword evidence="2" id="KW-1185">Reference proteome</keyword>
<evidence type="ECO:0000313" key="1">
    <source>
        <dbReference type="EMBL" id="BBK03832.1"/>
    </source>
</evidence>
<organism evidence="1 2">
    <name type="scientific">Enterobacter phage EspM4VN</name>
    <dbReference type="NCBI Taxonomy" id="2137745"/>
    <lineage>
        <taxon>Viruses</taxon>
        <taxon>Duplodnaviria</taxon>
        <taxon>Heunggongvirae</taxon>
        <taxon>Uroviricota</taxon>
        <taxon>Caudoviricetes</taxon>
        <taxon>Pantevenvirales</taxon>
        <taxon>Ackermannviridae</taxon>
        <taxon>Aglimvirinae</taxon>
        <taxon>Agtrevirus</taxon>
        <taxon>Agtrevirus EM4</taxon>
    </lineage>
</organism>
<reference evidence="1 2" key="1">
    <citation type="submission" date="2018-02" db="EMBL/GenBank/DDBJ databases">
        <title>Isolation and characterization of bacteriophage of Enterobacter asburiae, a cause of soft rot disease of plants in Vietnam.</title>
        <authorList>
            <person name="Doi K."/>
            <person name="Nagayoshi Y."/>
            <person name="Fujino Y."/>
            <person name="Thanh N.C."/>
        </authorList>
    </citation>
    <scope>NUCLEOTIDE SEQUENCE [LARGE SCALE GENOMIC DNA]</scope>
</reference>
<dbReference type="EMBL" id="LC373201">
    <property type="protein sequence ID" value="BBK03832.1"/>
    <property type="molecule type" value="Genomic_DNA"/>
</dbReference>
<dbReference type="GeneID" id="55806106"/>
<dbReference type="Proteomes" id="UP000248666">
    <property type="component" value="Segment"/>
</dbReference>